<evidence type="ECO:0000313" key="2">
    <source>
        <dbReference type="Proteomes" id="UP001381693"/>
    </source>
</evidence>
<dbReference type="EMBL" id="JAXCGZ010015881">
    <property type="protein sequence ID" value="KAK7069748.1"/>
    <property type="molecule type" value="Genomic_DNA"/>
</dbReference>
<organism evidence="1 2">
    <name type="scientific">Halocaridina rubra</name>
    <name type="common">Hawaiian red shrimp</name>
    <dbReference type="NCBI Taxonomy" id="373956"/>
    <lineage>
        <taxon>Eukaryota</taxon>
        <taxon>Metazoa</taxon>
        <taxon>Ecdysozoa</taxon>
        <taxon>Arthropoda</taxon>
        <taxon>Crustacea</taxon>
        <taxon>Multicrustacea</taxon>
        <taxon>Malacostraca</taxon>
        <taxon>Eumalacostraca</taxon>
        <taxon>Eucarida</taxon>
        <taxon>Decapoda</taxon>
        <taxon>Pleocyemata</taxon>
        <taxon>Caridea</taxon>
        <taxon>Atyoidea</taxon>
        <taxon>Atyidae</taxon>
        <taxon>Halocaridina</taxon>
    </lineage>
</organism>
<dbReference type="SUPFAM" id="SSF57625">
    <property type="entry name" value="Invertebrate chitin-binding proteins"/>
    <property type="match status" value="1"/>
</dbReference>
<dbReference type="AlphaFoldDB" id="A0AAN8WVX6"/>
<sequence>LSSNTLDRCDEVGLYPVESDYTQYRICVEISEGVLIEGWGRCPPEYVFIAESQRCRPQLEVSSLPYSNHDEFQYHNPVISDEEATEKCQGVAKDICGYCKQAIHCFPGEDGINVTSVMCGEYQSCLEVEGSDGETLAGCFSVTEGCTCPTSGVVDLFPDIYDDRTYFRCDQSTTPDQQFYRCAPDYYFDPETKNCRERPPYNYPEISDVEGATKCSDKPGDICGYCKQIIHCYDEGNSVAATHSFCGEDEFCVELTNVDGEMYAGCFTDWERCECPYEVDYLPRPDFYDYRTYFTCNGPTYWDQKFYRCKETEYFNPIDLLCEEVP</sequence>
<reference evidence="1 2" key="1">
    <citation type="submission" date="2023-11" db="EMBL/GenBank/DDBJ databases">
        <title>Halocaridina rubra genome assembly.</title>
        <authorList>
            <person name="Smith C."/>
        </authorList>
    </citation>
    <scope>NUCLEOTIDE SEQUENCE [LARGE SCALE GENOMIC DNA]</scope>
    <source>
        <strain evidence="1">EP-1</strain>
        <tissue evidence="1">Whole</tissue>
    </source>
</reference>
<name>A0AAN8WVX6_HALRR</name>
<dbReference type="InterPro" id="IPR036508">
    <property type="entry name" value="Chitin-bd_dom_sf"/>
</dbReference>
<dbReference type="GO" id="GO:0008061">
    <property type="term" value="F:chitin binding"/>
    <property type="evidence" value="ECO:0007669"/>
    <property type="project" value="InterPro"/>
</dbReference>
<keyword evidence="2" id="KW-1185">Reference proteome</keyword>
<gene>
    <name evidence="1" type="ORF">SK128_007238</name>
</gene>
<feature type="non-terminal residue" evidence="1">
    <location>
        <position position="1"/>
    </location>
</feature>
<comment type="caution">
    <text evidence="1">The sequence shown here is derived from an EMBL/GenBank/DDBJ whole genome shotgun (WGS) entry which is preliminary data.</text>
</comment>
<accession>A0AAN8WVX6</accession>
<evidence type="ECO:0000313" key="1">
    <source>
        <dbReference type="EMBL" id="KAK7069748.1"/>
    </source>
</evidence>
<dbReference type="Proteomes" id="UP001381693">
    <property type="component" value="Unassembled WGS sequence"/>
</dbReference>
<protein>
    <submittedName>
        <fullName evidence="1">Uncharacterized protein</fullName>
    </submittedName>
</protein>
<proteinExistence type="predicted"/>